<organism evidence="1 2">
    <name type="scientific">Rhodofomes roseus</name>
    <dbReference type="NCBI Taxonomy" id="34475"/>
    <lineage>
        <taxon>Eukaryota</taxon>
        <taxon>Fungi</taxon>
        <taxon>Dikarya</taxon>
        <taxon>Basidiomycota</taxon>
        <taxon>Agaricomycotina</taxon>
        <taxon>Agaricomycetes</taxon>
        <taxon>Polyporales</taxon>
        <taxon>Rhodofomes</taxon>
    </lineage>
</organism>
<dbReference type="EMBL" id="JADCUA010000001">
    <property type="protein sequence ID" value="KAH9843550.1"/>
    <property type="molecule type" value="Genomic_DNA"/>
</dbReference>
<reference evidence="1 2" key="1">
    <citation type="journal article" date="2021" name="Environ. Microbiol.">
        <title>Gene family expansions and transcriptome signatures uncover fungal adaptations to wood decay.</title>
        <authorList>
            <person name="Hage H."/>
            <person name="Miyauchi S."/>
            <person name="Viragh M."/>
            <person name="Drula E."/>
            <person name="Min B."/>
            <person name="Chaduli D."/>
            <person name="Navarro D."/>
            <person name="Favel A."/>
            <person name="Norest M."/>
            <person name="Lesage-Meessen L."/>
            <person name="Balint B."/>
            <person name="Merenyi Z."/>
            <person name="de Eugenio L."/>
            <person name="Morin E."/>
            <person name="Martinez A.T."/>
            <person name="Baldrian P."/>
            <person name="Stursova M."/>
            <person name="Martinez M.J."/>
            <person name="Novotny C."/>
            <person name="Magnuson J.K."/>
            <person name="Spatafora J.W."/>
            <person name="Maurice S."/>
            <person name="Pangilinan J."/>
            <person name="Andreopoulos W."/>
            <person name="LaButti K."/>
            <person name="Hundley H."/>
            <person name="Na H."/>
            <person name="Kuo A."/>
            <person name="Barry K."/>
            <person name="Lipzen A."/>
            <person name="Henrissat B."/>
            <person name="Riley R."/>
            <person name="Ahrendt S."/>
            <person name="Nagy L.G."/>
            <person name="Grigoriev I.V."/>
            <person name="Martin F."/>
            <person name="Rosso M.N."/>
        </authorList>
    </citation>
    <scope>NUCLEOTIDE SEQUENCE [LARGE SCALE GENOMIC DNA]</scope>
    <source>
        <strain evidence="1 2">CIRM-BRFM 1785</strain>
    </source>
</reference>
<gene>
    <name evidence="1" type="ORF">C8Q71DRAFT_728907</name>
</gene>
<comment type="caution">
    <text evidence="1">The sequence shown here is derived from an EMBL/GenBank/DDBJ whole genome shotgun (WGS) entry which is preliminary data.</text>
</comment>
<keyword evidence="2" id="KW-1185">Reference proteome</keyword>
<dbReference type="RefSeq" id="XP_047784360.1">
    <property type="nucleotide sequence ID" value="XM_047921997.1"/>
</dbReference>
<sequence>MKNSQKQAENIPHISPDMHTRQGACWMSPHAASSRTSQTLRMSAQRRHAGTSMLCRHIALALWLCQAGAVDCGKMCTEGERKCIHLAGILATSTLVVRTDSRFDGHELLVSRARARNHFEVSCLRQLDDRRADMSHCGGDKSGIARTFARCAVPSCLRVRDVSSSALLRTGSVESTWHGNG</sequence>
<protein>
    <submittedName>
        <fullName evidence="1">Uncharacterized protein</fullName>
    </submittedName>
</protein>
<accession>A0ABQ8KXD4</accession>
<name>A0ABQ8KXD4_9APHY</name>
<proteinExistence type="predicted"/>
<evidence type="ECO:0000313" key="2">
    <source>
        <dbReference type="Proteomes" id="UP000814176"/>
    </source>
</evidence>
<evidence type="ECO:0000313" key="1">
    <source>
        <dbReference type="EMBL" id="KAH9843550.1"/>
    </source>
</evidence>
<dbReference type="Proteomes" id="UP000814176">
    <property type="component" value="Unassembled WGS sequence"/>
</dbReference>
<dbReference type="GeneID" id="72002729"/>